<evidence type="ECO:0000313" key="9">
    <source>
        <dbReference type="Proteomes" id="UP001501746"/>
    </source>
</evidence>
<keyword evidence="3" id="KW-1003">Cell membrane</keyword>
<evidence type="ECO:0000256" key="1">
    <source>
        <dbReference type="ARBA" id="ARBA00004651"/>
    </source>
</evidence>
<evidence type="ECO:0000256" key="3">
    <source>
        <dbReference type="ARBA" id="ARBA00022475"/>
    </source>
</evidence>
<comment type="subcellular location">
    <subcellularLocation>
        <location evidence="1">Cell membrane</location>
        <topology evidence="1">Multi-pass membrane protein</topology>
    </subcellularLocation>
</comment>
<feature type="transmembrane region" description="Helical" evidence="7">
    <location>
        <begin position="45"/>
        <end position="66"/>
    </location>
</feature>
<feature type="transmembrane region" description="Helical" evidence="7">
    <location>
        <begin position="245"/>
        <end position="266"/>
    </location>
</feature>
<dbReference type="PANTHER" id="PTHR30250">
    <property type="entry name" value="PST FAMILY PREDICTED COLANIC ACID TRANSPORTER"/>
    <property type="match status" value="1"/>
</dbReference>
<evidence type="ECO:0000256" key="4">
    <source>
        <dbReference type="ARBA" id="ARBA00022692"/>
    </source>
</evidence>
<feature type="transmembrane region" description="Helical" evidence="7">
    <location>
        <begin position="147"/>
        <end position="167"/>
    </location>
</feature>
<dbReference type="Pfam" id="PF13440">
    <property type="entry name" value="Polysacc_synt_3"/>
    <property type="match status" value="1"/>
</dbReference>
<evidence type="ECO:0000256" key="5">
    <source>
        <dbReference type="ARBA" id="ARBA00022989"/>
    </source>
</evidence>
<feature type="transmembrane region" description="Helical" evidence="7">
    <location>
        <begin position="173"/>
        <end position="196"/>
    </location>
</feature>
<evidence type="ECO:0000256" key="7">
    <source>
        <dbReference type="SAM" id="Phobius"/>
    </source>
</evidence>
<dbReference type="PANTHER" id="PTHR30250:SF10">
    <property type="entry name" value="LIPOPOLYSACCHARIDE BIOSYNTHESIS PROTEIN WZXC"/>
    <property type="match status" value="1"/>
</dbReference>
<keyword evidence="4 7" id="KW-0812">Transmembrane</keyword>
<feature type="transmembrane region" description="Helical" evidence="7">
    <location>
        <begin position="355"/>
        <end position="380"/>
    </location>
</feature>
<dbReference type="RefSeq" id="WP_157427428.1">
    <property type="nucleotide sequence ID" value="NZ_BAAANK010000006.1"/>
</dbReference>
<evidence type="ECO:0000313" key="8">
    <source>
        <dbReference type="EMBL" id="GAA1838399.1"/>
    </source>
</evidence>
<feature type="transmembrane region" description="Helical" evidence="7">
    <location>
        <begin position="78"/>
        <end position="102"/>
    </location>
</feature>
<reference evidence="9" key="1">
    <citation type="journal article" date="2019" name="Int. J. Syst. Evol. Microbiol.">
        <title>The Global Catalogue of Microorganisms (GCM) 10K type strain sequencing project: providing services to taxonomists for standard genome sequencing and annotation.</title>
        <authorList>
            <consortium name="The Broad Institute Genomics Platform"/>
            <consortium name="The Broad Institute Genome Sequencing Center for Infectious Disease"/>
            <person name="Wu L."/>
            <person name="Ma J."/>
        </authorList>
    </citation>
    <scope>NUCLEOTIDE SEQUENCE [LARGE SCALE GENOMIC DNA]</scope>
    <source>
        <strain evidence="9">JCM 14323</strain>
    </source>
</reference>
<protein>
    <submittedName>
        <fullName evidence="8">Oligosaccharide flippase family protein</fullName>
    </submittedName>
</protein>
<proteinExistence type="inferred from homology"/>
<keyword evidence="9" id="KW-1185">Reference proteome</keyword>
<comment type="similarity">
    <text evidence="2">Belongs to the polysaccharide synthase family.</text>
</comment>
<dbReference type="InterPro" id="IPR050833">
    <property type="entry name" value="Poly_Biosynth_Transport"/>
</dbReference>
<evidence type="ECO:0000256" key="2">
    <source>
        <dbReference type="ARBA" id="ARBA00007430"/>
    </source>
</evidence>
<feature type="transmembrane region" description="Helical" evidence="7">
    <location>
        <begin position="114"/>
        <end position="138"/>
    </location>
</feature>
<dbReference type="Proteomes" id="UP001501746">
    <property type="component" value="Unassembled WGS sequence"/>
</dbReference>
<dbReference type="CDD" id="cd13127">
    <property type="entry name" value="MATE_tuaB_like"/>
    <property type="match status" value="1"/>
</dbReference>
<sequence length="486" mass="52949">MADYSVPKRAATGVLWTLVERWSSRLLTLFVIAVLAHLLDPASFGVVAIVSSLIAVVSVFVEYGFAQALVQRDRVTDVDVWTSFWTCVILGLVLFGLVWLVSPAIAGIFGQPELIYLLPVAGVMLIFSGLSSVPAAILQRDLLFKPLAVRQVIGTVAGSSIALLLAFGGAGVWALVLQPVVTAFASTVVLWAAARWRPRLQYSFASLRSNWRFSAQVVLLELLNALQSNIDKFIVGVFFSPTQLGFYFLGQRILTVLIEVFASVLARVSLPALSRVQGDQRRFLDYFYTFTFASSAVAFPVFALVAVFGYPLTSFLFGAEWAEVVPLMWLLMPSAALASVTFFDKSALLAKGRGAVSLGIATGQFAFGTVLLLAAVPFGLYVVAAGRSLRQLLYWPVRIAALNKYAGVRPLAYLRRFLTPTVGSGLIIIGGLILNGTPWADAPTPIISFVVPASITLLGIYALFICWVERREVRRILAVLRTRDEE</sequence>
<comment type="caution">
    <text evidence="8">The sequence shown here is derived from an EMBL/GenBank/DDBJ whole genome shotgun (WGS) entry which is preliminary data.</text>
</comment>
<feature type="transmembrane region" description="Helical" evidence="7">
    <location>
        <begin position="22"/>
        <end position="39"/>
    </location>
</feature>
<dbReference type="EMBL" id="BAAANK010000006">
    <property type="protein sequence ID" value="GAA1838399.1"/>
    <property type="molecule type" value="Genomic_DNA"/>
</dbReference>
<evidence type="ECO:0000256" key="6">
    <source>
        <dbReference type="ARBA" id="ARBA00023136"/>
    </source>
</evidence>
<gene>
    <name evidence="8" type="ORF">GCM10009750_25020</name>
</gene>
<name>A0ABP4Z6H5_9MICO</name>
<feature type="transmembrane region" description="Helical" evidence="7">
    <location>
        <begin position="417"/>
        <end position="434"/>
    </location>
</feature>
<keyword evidence="6 7" id="KW-0472">Membrane</keyword>
<feature type="transmembrane region" description="Helical" evidence="7">
    <location>
        <begin position="324"/>
        <end position="343"/>
    </location>
</feature>
<keyword evidence="5 7" id="KW-1133">Transmembrane helix</keyword>
<organism evidence="8 9">
    <name type="scientific">Agromyces salentinus</name>
    <dbReference type="NCBI Taxonomy" id="269421"/>
    <lineage>
        <taxon>Bacteria</taxon>
        <taxon>Bacillati</taxon>
        <taxon>Actinomycetota</taxon>
        <taxon>Actinomycetes</taxon>
        <taxon>Micrococcales</taxon>
        <taxon>Microbacteriaceae</taxon>
        <taxon>Agromyces</taxon>
    </lineage>
</organism>
<feature type="transmembrane region" description="Helical" evidence="7">
    <location>
        <begin position="287"/>
        <end position="312"/>
    </location>
</feature>
<accession>A0ABP4Z6H5</accession>
<feature type="transmembrane region" description="Helical" evidence="7">
    <location>
        <begin position="446"/>
        <end position="468"/>
    </location>
</feature>